<gene>
    <name evidence="1" type="ORF">Pcinc_027556</name>
</gene>
<evidence type="ECO:0000313" key="1">
    <source>
        <dbReference type="EMBL" id="KAK3866941.1"/>
    </source>
</evidence>
<accession>A0AAE1F4N1</accession>
<protein>
    <submittedName>
        <fullName evidence="1">Uncharacterized protein</fullName>
    </submittedName>
</protein>
<proteinExistence type="predicted"/>
<reference evidence="1" key="1">
    <citation type="submission" date="2023-10" db="EMBL/GenBank/DDBJ databases">
        <title>Genome assemblies of two species of porcelain crab, Petrolisthes cinctipes and Petrolisthes manimaculis (Anomura: Porcellanidae).</title>
        <authorList>
            <person name="Angst P."/>
        </authorList>
    </citation>
    <scope>NUCLEOTIDE SEQUENCE</scope>
    <source>
        <strain evidence="1">PB745_01</strain>
        <tissue evidence="1">Gill</tissue>
    </source>
</reference>
<name>A0AAE1F4N1_PETCI</name>
<dbReference type="EMBL" id="JAWQEG010003308">
    <property type="protein sequence ID" value="KAK3866941.1"/>
    <property type="molecule type" value="Genomic_DNA"/>
</dbReference>
<dbReference type="Proteomes" id="UP001286313">
    <property type="component" value="Unassembled WGS sequence"/>
</dbReference>
<organism evidence="1 2">
    <name type="scientific">Petrolisthes cinctipes</name>
    <name type="common">Flat porcelain crab</name>
    <dbReference type="NCBI Taxonomy" id="88211"/>
    <lineage>
        <taxon>Eukaryota</taxon>
        <taxon>Metazoa</taxon>
        <taxon>Ecdysozoa</taxon>
        <taxon>Arthropoda</taxon>
        <taxon>Crustacea</taxon>
        <taxon>Multicrustacea</taxon>
        <taxon>Malacostraca</taxon>
        <taxon>Eumalacostraca</taxon>
        <taxon>Eucarida</taxon>
        <taxon>Decapoda</taxon>
        <taxon>Pleocyemata</taxon>
        <taxon>Anomura</taxon>
        <taxon>Galatheoidea</taxon>
        <taxon>Porcellanidae</taxon>
        <taxon>Petrolisthes</taxon>
    </lineage>
</organism>
<sequence length="164" mass="18723">MVVTREEEQEENGNEKEVKEKMVCIVLILTALSKSTANPLLLHSFPRKNMIPLDEEEKEEEEKVKEKVKQVVAVDFHTYYTSTPATPLTSTSMNTSHLLPPSLFLPFHTTVTTHPGPFTMKKINNELHLRCHFQFLLSVVITRAFQPFGHLPWSPSSNLPLMPI</sequence>
<evidence type="ECO:0000313" key="2">
    <source>
        <dbReference type="Proteomes" id="UP001286313"/>
    </source>
</evidence>
<keyword evidence="2" id="KW-1185">Reference proteome</keyword>
<comment type="caution">
    <text evidence="1">The sequence shown here is derived from an EMBL/GenBank/DDBJ whole genome shotgun (WGS) entry which is preliminary data.</text>
</comment>
<dbReference type="AlphaFoldDB" id="A0AAE1F4N1"/>